<dbReference type="EMBL" id="FNFY01000031">
    <property type="protein sequence ID" value="SDL21971.1"/>
    <property type="molecule type" value="Genomic_DNA"/>
</dbReference>
<evidence type="ECO:0000313" key="2">
    <source>
        <dbReference type="EMBL" id="SDL21971.1"/>
    </source>
</evidence>
<dbReference type="RefSeq" id="WP_092987863.1">
    <property type="nucleotide sequence ID" value="NZ_FNFY01000031.1"/>
</dbReference>
<accession>A0A1G9I9U2</accession>
<evidence type="ECO:0000313" key="3">
    <source>
        <dbReference type="Proteomes" id="UP000199008"/>
    </source>
</evidence>
<protein>
    <submittedName>
        <fullName evidence="2">YqzM-like protein</fullName>
    </submittedName>
</protein>
<feature type="transmembrane region" description="Helical" evidence="1">
    <location>
        <begin position="20"/>
        <end position="42"/>
    </location>
</feature>
<keyword evidence="3" id="KW-1185">Reference proteome</keyword>
<dbReference type="OrthoDB" id="2679928at2"/>
<evidence type="ECO:0000256" key="1">
    <source>
        <dbReference type="SAM" id="Phobius"/>
    </source>
</evidence>
<keyword evidence="1" id="KW-0812">Transmembrane</keyword>
<dbReference type="InterPro" id="IPR025416">
    <property type="entry name" value="YqzM"/>
</dbReference>
<organism evidence="2 3">
    <name type="scientific">Lacicoccus qingdaonensis</name>
    <dbReference type="NCBI Taxonomy" id="576118"/>
    <lineage>
        <taxon>Bacteria</taxon>
        <taxon>Bacillati</taxon>
        <taxon>Bacillota</taxon>
        <taxon>Bacilli</taxon>
        <taxon>Bacillales</taxon>
        <taxon>Salinicoccaceae</taxon>
        <taxon>Lacicoccus</taxon>
    </lineage>
</organism>
<reference evidence="3" key="1">
    <citation type="submission" date="2016-10" db="EMBL/GenBank/DDBJ databases">
        <authorList>
            <person name="Varghese N."/>
            <person name="Submissions S."/>
        </authorList>
    </citation>
    <scope>NUCLEOTIDE SEQUENCE [LARGE SCALE GENOMIC DNA]</scope>
    <source>
        <strain evidence="3">CGMCC 1.8895</strain>
    </source>
</reference>
<proteinExistence type="predicted"/>
<keyword evidence="1" id="KW-1133">Transmembrane helix</keyword>
<sequence>MNKFEKNVQSKNNDVVDSGLAFVVGFLGLTTIYVIAHAFEIVSRLLG</sequence>
<dbReference type="Proteomes" id="UP000199008">
    <property type="component" value="Unassembled WGS sequence"/>
</dbReference>
<name>A0A1G9I9U2_9BACL</name>
<keyword evidence="1" id="KW-0472">Membrane</keyword>
<gene>
    <name evidence="2" type="ORF">SAMN05216216_13124</name>
</gene>
<dbReference type="AlphaFoldDB" id="A0A1G9I9U2"/>
<dbReference type="Pfam" id="PF14141">
    <property type="entry name" value="YqzM"/>
    <property type="match status" value="1"/>
</dbReference>